<dbReference type="Pfam" id="PF08338">
    <property type="entry name" value="DUF1731"/>
    <property type="match status" value="1"/>
</dbReference>
<evidence type="ECO:0008006" key="6">
    <source>
        <dbReference type="Google" id="ProtNLM"/>
    </source>
</evidence>
<dbReference type="PANTHER" id="PTHR11092:SF0">
    <property type="entry name" value="EPIMERASE FAMILY PROTEIN SDR39U1"/>
    <property type="match status" value="1"/>
</dbReference>
<comment type="similarity">
    <text evidence="1">Belongs to the NAD(P)-dependent epimerase/dehydratase family. SDR39U1 subfamily.</text>
</comment>
<name>A0A4V6NES1_9BACT</name>
<comment type="caution">
    <text evidence="4">The sequence shown here is derived from an EMBL/GenBank/DDBJ whole genome shotgun (WGS) entry which is preliminary data.</text>
</comment>
<feature type="domain" description="NAD-dependent epimerase/dehydratase" evidence="2">
    <location>
        <begin position="8"/>
        <end position="222"/>
    </location>
</feature>
<keyword evidence="5" id="KW-1185">Reference proteome</keyword>
<dbReference type="CDD" id="cd05242">
    <property type="entry name" value="SDR_a8"/>
    <property type="match status" value="1"/>
</dbReference>
<dbReference type="SUPFAM" id="SSF51735">
    <property type="entry name" value="NAD(P)-binding Rossmann-fold domains"/>
    <property type="match status" value="1"/>
</dbReference>
<dbReference type="Proteomes" id="UP000295210">
    <property type="component" value="Unassembled WGS sequence"/>
</dbReference>
<dbReference type="InterPro" id="IPR013549">
    <property type="entry name" value="DUF1731"/>
</dbReference>
<dbReference type="EMBL" id="SMGK01000004">
    <property type="protein sequence ID" value="TCK71891.1"/>
    <property type="molecule type" value="Genomic_DNA"/>
</dbReference>
<dbReference type="OrthoDB" id="9801773at2"/>
<dbReference type="InterPro" id="IPR010099">
    <property type="entry name" value="SDR39U1"/>
</dbReference>
<evidence type="ECO:0000259" key="3">
    <source>
        <dbReference type="Pfam" id="PF08338"/>
    </source>
</evidence>
<dbReference type="Pfam" id="PF01370">
    <property type="entry name" value="Epimerase"/>
    <property type="match status" value="1"/>
</dbReference>
<dbReference type="PANTHER" id="PTHR11092">
    <property type="entry name" value="SUGAR NUCLEOTIDE EPIMERASE RELATED"/>
    <property type="match status" value="1"/>
</dbReference>
<protein>
    <recommendedName>
        <fullName evidence="6">TIGR01777 family protein</fullName>
    </recommendedName>
</protein>
<dbReference type="InterPro" id="IPR036291">
    <property type="entry name" value="NAD(P)-bd_dom_sf"/>
</dbReference>
<organism evidence="4 5">
    <name type="scientific">Acidipila rosea</name>
    <dbReference type="NCBI Taxonomy" id="768535"/>
    <lineage>
        <taxon>Bacteria</taxon>
        <taxon>Pseudomonadati</taxon>
        <taxon>Acidobacteriota</taxon>
        <taxon>Terriglobia</taxon>
        <taxon>Terriglobales</taxon>
        <taxon>Acidobacteriaceae</taxon>
        <taxon>Acidipila</taxon>
    </lineage>
</organism>
<reference evidence="4 5" key="1">
    <citation type="submission" date="2019-03" db="EMBL/GenBank/DDBJ databases">
        <title>Genomic Encyclopedia of Type Strains, Phase IV (KMG-IV): sequencing the most valuable type-strain genomes for metagenomic binning, comparative biology and taxonomic classification.</title>
        <authorList>
            <person name="Goeker M."/>
        </authorList>
    </citation>
    <scope>NUCLEOTIDE SEQUENCE [LARGE SCALE GENOMIC DNA]</scope>
    <source>
        <strain evidence="4 5">DSM 103428</strain>
    </source>
</reference>
<dbReference type="InterPro" id="IPR001509">
    <property type="entry name" value="Epimerase_deHydtase"/>
</dbReference>
<dbReference type="AlphaFoldDB" id="A0A4V6NES1"/>
<dbReference type="Gene3D" id="3.40.50.720">
    <property type="entry name" value="NAD(P)-binding Rossmann-like Domain"/>
    <property type="match status" value="1"/>
</dbReference>
<evidence type="ECO:0000313" key="5">
    <source>
        <dbReference type="Proteomes" id="UP000295210"/>
    </source>
</evidence>
<sequence>MALMEERIILSGGSGMIGVALTHTLSGEGARVVKLVRGKAESAGSVHWDPSSTQPLADLSPLEGARAAIHLSGANLAAHRWTPAYKKEIFASRVESTHAIVRLLQSLRRPPAVLVTASAVGIYGDRGEEKLTEQSAPGVGFLAETCRAWEAAADPATAAGIRVVHTRFGVVLDPHGGALAKVLPLFKAGLGGKLGDGAQWMSWITLGDLVRMVLHLIENPEISGPVNVVAPHPIRNSDYTRALGHALHRPAIMPAPAFALRLALGEMADAALLSSTRALPQKIESAGFRFEHPEIGPALADLLLRS</sequence>
<dbReference type="RefSeq" id="WP_131997104.1">
    <property type="nucleotide sequence ID" value="NZ_SMGK01000004.1"/>
</dbReference>
<evidence type="ECO:0000256" key="1">
    <source>
        <dbReference type="ARBA" id="ARBA00009353"/>
    </source>
</evidence>
<evidence type="ECO:0000259" key="2">
    <source>
        <dbReference type="Pfam" id="PF01370"/>
    </source>
</evidence>
<dbReference type="NCBIfam" id="TIGR01777">
    <property type="entry name" value="yfcH"/>
    <property type="match status" value="1"/>
</dbReference>
<gene>
    <name evidence="4" type="ORF">C7378_2513</name>
</gene>
<feature type="domain" description="DUF1731" evidence="3">
    <location>
        <begin position="255"/>
        <end position="302"/>
    </location>
</feature>
<proteinExistence type="inferred from homology"/>
<evidence type="ECO:0000313" key="4">
    <source>
        <dbReference type="EMBL" id="TCK71891.1"/>
    </source>
</evidence>
<accession>A0A4V6NES1</accession>